<gene>
    <name evidence="2" type="ORF">A3I39_02630</name>
</gene>
<reference evidence="2 3" key="1">
    <citation type="journal article" date="2016" name="Nat. Commun.">
        <title>Thousands of microbial genomes shed light on interconnected biogeochemical processes in an aquifer system.</title>
        <authorList>
            <person name="Anantharaman K."/>
            <person name="Brown C.T."/>
            <person name="Hug L.A."/>
            <person name="Sharon I."/>
            <person name="Castelle C.J."/>
            <person name="Probst A.J."/>
            <person name="Thomas B.C."/>
            <person name="Singh A."/>
            <person name="Wilkins M.J."/>
            <person name="Karaoz U."/>
            <person name="Brodie E.L."/>
            <person name="Williams K.H."/>
            <person name="Hubbard S.S."/>
            <person name="Banfield J.F."/>
        </authorList>
    </citation>
    <scope>NUCLEOTIDE SEQUENCE [LARGE SCALE GENOMIC DNA]</scope>
</reference>
<feature type="region of interest" description="Disordered" evidence="1">
    <location>
        <begin position="23"/>
        <end position="53"/>
    </location>
</feature>
<name>A0A1F8H6D4_9BACT</name>
<proteinExistence type="predicted"/>
<protein>
    <submittedName>
        <fullName evidence="2">Uncharacterized protein</fullName>
    </submittedName>
</protein>
<organism evidence="2 3">
    <name type="scientific">Candidatus Yanofskybacteria bacterium RIFCSPLOWO2_02_FULL_47_9b</name>
    <dbReference type="NCBI Taxonomy" id="1802708"/>
    <lineage>
        <taxon>Bacteria</taxon>
        <taxon>Candidatus Yanofskyibacteriota</taxon>
    </lineage>
</organism>
<sequence>MDKRALNRLLRAIREFGAYRAQEGRSGKDASRFSWSKETLERHKKDSKSSKEAMLRIRKLLEQ</sequence>
<evidence type="ECO:0000313" key="3">
    <source>
        <dbReference type="Proteomes" id="UP000178155"/>
    </source>
</evidence>
<comment type="caution">
    <text evidence="2">The sequence shown here is derived from an EMBL/GenBank/DDBJ whole genome shotgun (WGS) entry which is preliminary data.</text>
</comment>
<dbReference type="Proteomes" id="UP000178155">
    <property type="component" value="Unassembled WGS sequence"/>
</dbReference>
<dbReference type="AlphaFoldDB" id="A0A1F8H6D4"/>
<dbReference type="EMBL" id="MGKW01000037">
    <property type="protein sequence ID" value="OGN33143.1"/>
    <property type="molecule type" value="Genomic_DNA"/>
</dbReference>
<evidence type="ECO:0000256" key="1">
    <source>
        <dbReference type="SAM" id="MobiDB-lite"/>
    </source>
</evidence>
<accession>A0A1F8H6D4</accession>
<evidence type="ECO:0000313" key="2">
    <source>
        <dbReference type="EMBL" id="OGN33143.1"/>
    </source>
</evidence>
<feature type="compositionally biased region" description="Basic and acidic residues" evidence="1">
    <location>
        <begin position="38"/>
        <end position="53"/>
    </location>
</feature>